<feature type="transmembrane region" description="Helical" evidence="1">
    <location>
        <begin position="107"/>
        <end position="125"/>
    </location>
</feature>
<gene>
    <name evidence="2" type="ORF">AB9Q04_04155</name>
</gene>
<reference evidence="2 3" key="1">
    <citation type="journal article" date="2025" name="Anaerobe">
        <title>Description of Anaerococcus kampingiae sp. nov., Anaerococcus groningensis sp. nov., Anaerococcus martiniensis sp. nov., and Anaerococcus cruorum sp. nov., isolated from human clinical specimens.</title>
        <authorList>
            <person name="Boiten K.E."/>
            <person name="Meijer J."/>
            <person name="van Wezel E.M."/>
            <person name="Veloo A.C.M."/>
        </authorList>
    </citation>
    <scope>NUCLEOTIDE SEQUENCE [LARGE SCALE GENOMIC DNA]</scope>
    <source>
        <strain evidence="2 3">ENR1011</strain>
    </source>
</reference>
<sequence length="139" mass="16508">MSEDKTKKYNFLEEFKIFVLIFTAFAGYLYVPKEQLIYFAIFSSLLLIIATLYIRDYDLSFSKHLLNIAISLYNIITLFFMVQYFISSNETRIFETLLYPFYKDGNFNIPMIVWIFILTLFLQILQFKTSGPEGDTYGR</sequence>
<keyword evidence="1" id="KW-0472">Membrane</keyword>
<feature type="transmembrane region" description="Helical" evidence="1">
    <location>
        <begin position="36"/>
        <end position="54"/>
    </location>
</feature>
<protein>
    <submittedName>
        <fullName evidence="2">Uncharacterized protein</fullName>
    </submittedName>
</protein>
<comment type="caution">
    <text evidence="2">The sequence shown here is derived from an EMBL/GenBank/DDBJ whole genome shotgun (WGS) entry which is preliminary data.</text>
</comment>
<evidence type="ECO:0000313" key="2">
    <source>
        <dbReference type="EMBL" id="MFO3717545.1"/>
    </source>
</evidence>
<evidence type="ECO:0000313" key="3">
    <source>
        <dbReference type="Proteomes" id="UP001637993"/>
    </source>
</evidence>
<feature type="transmembrane region" description="Helical" evidence="1">
    <location>
        <begin position="66"/>
        <end position="87"/>
    </location>
</feature>
<keyword evidence="1" id="KW-1133">Transmembrane helix</keyword>
<dbReference type="RefSeq" id="WP_410024116.1">
    <property type="nucleotide sequence ID" value="NZ_JBGMEG010000005.1"/>
</dbReference>
<name>A0ABW9N0B1_9FIRM</name>
<keyword evidence="3" id="KW-1185">Reference proteome</keyword>
<accession>A0ABW9N0B1</accession>
<dbReference type="Proteomes" id="UP001637993">
    <property type="component" value="Unassembled WGS sequence"/>
</dbReference>
<proteinExistence type="predicted"/>
<evidence type="ECO:0000256" key="1">
    <source>
        <dbReference type="SAM" id="Phobius"/>
    </source>
</evidence>
<keyword evidence="1" id="KW-0812">Transmembrane</keyword>
<feature type="transmembrane region" description="Helical" evidence="1">
    <location>
        <begin position="12"/>
        <end position="30"/>
    </location>
</feature>
<dbReference type="EMBL" id="JBGMEG010000005">
    <property type="protein sequence ID" value="MFO3717545.1"/>
    <property type="molecule type" value="Genomic_DNA"/>
</dbReference>
<organism evidence="2 3">
    <name type="scientific">Anaerococcus groningensis</name>
    <dbReference type="NCBI Taxonomy" id="3115616"/>
    <lineage>
        <taxon>Bacteria</taxon>
        <taxon>Bacillati</taxon>
        <taxon>Bacillota</taxon>
        <taxon>Tissierellia</taxon>
        <taxon>Tissierellales</taxon>
        <taxon>Peptoniphilaceae</taxon>
        <taxon>Anaerococcus</taxon>
    </lineage>
</organism>